<evidence type="ECO:0008006" key="5">
    <source>
        <dbReference type="Google" id="ProtNLM"/>
    </source>
</evidence>
<keyword evidence="2" id="KW-0732">Signal</keyword>
<sequence length="752" mass="81005">MVSVKILGALALFSLGFVEASVCKPHPSSVASSATGTASSLQSSATESSFIETTSTAGPSLSASEISSSSGDATSTLELSTTLATLISTSATLNDISSTTQAAATSTTGEFIEPTTTAEATATSAALDTTTTSVEATTSSAAPAPEPTFRLFTYDSQDPTLNGGIGYCKLEQYQTSQTVFFMKFTPTSASAPTFKINPSTGALTVVSGLLSSSGEIMGATTLNGIASTSFLKIVQKANVDTGLQELISCSIATDQYNKLAILSSRILPAPFHGYNCCGLNAFPDAFSVSGIELNRDVDPTTSASTKYYGHTSAIEKTTHALTVWDCEPLYQNMTPILGWALRGDVNVERMSNTLKLSVLRKAPWLAGRLAWRGKRFKIDIPEASQDRSEPFRVTTFKAPNQCLHEILPNYIPPGSASPSVKRFDPRRVPCLQPLASFTKTAHQCVTQNERLMHLHFVMAKDLTLMCVAWQHVVLDAPALKPIVAEWEGLLAKDVDTRTHDPDNQKPEIEGLKDRPNLDELISTLQTNSPSSFPGWTDVTLWGGLKLKLVSKIYSLRYPRTFGTAYLPPKLVAGLVERAACGIYRPRTATTLSRAVNLRGKHHLISPGVSGNALGLAVMPSVQSGALQNASLQDLALATRRSVKRFKDPDYVSRFLGFRMNCGNAGRIAIPEVKLSNQRCLITSFVNLGLSNPDFGEGVSVERPVQLTMEPVVIRVIDDPRGGWSIHGNLPHAAWDALERNMNREMETLDAKF</sequence>
<organism evidence="3 4">
    <name type="scientific">Fusarium gaditjirri</name>
    <dbReference type="NCBI Taxonomy" id="282569"/>
    <lineage>
        <taxon>Eukaryota</taxon>
        <taxon>Fungi</taxon>
        <taxon>Dikarya</taxon>
        <taxon>Ascomycota</taxon>
        <taxon>Pezizomycotina</taxon>
        <taxon>Sordariomycetes</taxon>
        <taxon>Hypocreomycetidae</taxon>
        <taxon>Hypocreales</taxon>
        <taxon>Nectriaceae</taxon>
        <taxon>Fusarium</taxon>
        <taxon>Fusarium nisikadoi species complex</taxon>
    </lineage>
</organism>
<reference evidence="3" key="2">
    <citation type="submission" date="2020-05" db="EMBL/GenBank/DDBJ databases">
        <authorList>
            <person name="Kim H.-S."/>
            <person name="Proctor R.H."/>
            <person name="Brown D.W."/>
        </authorList>
    </citation>
    <scope>NUCLEOTIDE SEQUENCE</scope>
    <source>
        <strain evidence="3">NRRL 45417</strain>
    </source>
</reference>
<dbReference type="Proteomes" id="UP000604273">
    <property type="component" value="Unassembled WGS sequence"/>
</dbReference>
<feature type="compositionally biased region" description="Low complexity" evidence="1">
    <location>
        <begin position="60"/>
        <end position="72"/>
    </location>
</feature>
<feature type="region of interest" description="Disordered" evidence="1">
    <location>
        <begin position="50"/>
        <end position="72"/>
    </location>
</feature>
<dbReference type="Gene3D" id="3.30.559.10">
    <property type="entry name" value="Chloramphenicol acetyltransferase-like domain"/>
    <property type="match status" value="1"/>
</dbReference>
<dbReference type="InterPro" id="IPR023213">
    <property type="entry name" value="CAT-like_dom_sf"/>
</dbReference>
<dbReference type="EMBL" id="JABFAI010000317">
    <property type="protein sequence ID" value="KAF4946502.1"/>
    <property type="molecule type" value="Genomic_DNA"/>
</dbReference>
<dbReference type="AlphaFoldDB" id="A0A8H4WQG5"/>
<feature type="signal peptide" evidence="2">
    <location>
        <begin position="1"/>
        <end position="20"/>
    </location>
</feature>
<feature type="chain" id="PRO_5034334878" description="Trichothecene 3-O-acetyltransferase" evidence="2">
    <location>
        <begin position="21"/>
        <end position="752"/>
    </location>
</feature>
<feature type="region of interest" description="Disordered" evidence="1">
    <location>
        <begin position="105"/>
        <end position="147"/>
    </location>
</feature>
<reference evidence="3" key="1">
    <citation type="journal article" date="2020" name="BMC Genomics">
        <title>Correction to: Identification and distribution of gene clusters required for synthesis of sphingolipid metabolism inhibitors in diverse species of the filamentous fungus Fusarium.</title>
        <authorList>
            <person name="Kim H.S."/>
            <person name="Lohmar J.M."/>
            <person name="Busman M."/>
            <person name="Brown D.W."/>
            <person name="Naumann T.A."/>
            <person name="Divon H.H."/>
            <person name="Lysoe E."/>
            <person name="Uhlig S."/>
            <person name="Proctor R.H."/>
        </authorList>
    </citation>
    <scope>NUCLEOTIDE SEQUENCE</scope>
    <source>
        <strain evidence="3">NRRL 45417</strain>
    </source>
</reference>
<feature type="compositionally biased region" description="Low complexity" evidence="1">
    <location>
        <begin position="115"/>
        <end position="143"/>
    </location>
</feature>
<feature type="compositionally biased region" description="Polar residues" evidence="1">
    <location>
        <begin position="50"/>
        <end position="59"/>
    </location>
</feature>
<protein>
    <recommendedName>
        <fullName evidence="5">Trichothecene 3-O-acetyltransferase</fullName>
    </recommendedName>
</protein>
<evidence type="ECO:0000256" key="1">
    <source>
        <dbReference type="SAM" id="MobiDB-lite"/>
    </source>
</evidence>
<name>A0A8H4WQG5_9HYPO</name>
<comment type="caution">
    <text evidence="3">The sequence shown here is derived from an EMBL/GenBank/DDBJ whole genome shotgun (WGS) entry which is preliminary data.</text>
</comment>
<evidence type="ECO:0000256" key="2">
    <source>
        <dbReference type="SAM" id="SignalP"/>
    </source>
</evidence>
<gene>
    <name evidence="3" type="ORF">FGADI_11140</name>
</gene>
<proteinExistence type="predicted"/>
<evidence type="ECO:0000313" key="4">
    <source>
        <dbReference type="Proteomes" id="UP000604273"/>
    </source>
</evidence>
<evidence type="ECO:0000313" key="3">
    <source>
        <dbReference type="EMBL" id="KAF4946502.1"/>
    </source>
</evidence>
<accession>A0A8H4WQG5</accession>
<keyword evidence="4" id="KW-1185">Reference proteome</keyword>
<dbReference type="OrthoDB" id="5003408at2759"/>